<comment type="caution">
    <text evidence="6">The sequence shown here is derived from an EMBL/GenBank/DDBJ whole genome shotgun (WGS) entry which is preliminary data.</text>
</comment>
<feature type="non-terminal residue" evidence="6">
    <location>
        <position position="1"/>
    </location>
</feature>
<dbReference type="Gene3D" id="2.30.130.10">
    <property type="entry name" value="PUA domain"/>
    <property type="match status" value="1"/>
</dbReference>
<keyword evidence="2" id="KW-0547">Nucleotide-binding</keyword>
<evidence type="ECO:0000313" key="7">
    <source>
        <dbReference type="Proteomes" id="UP001231616"/>
    </source>
</evidence>
<dbReference type="CDD" id="cd21157">
    <property type="entry name" value="PUA_G5K"/>
    <property type="match status" value="1"/>
</dbReference>
<dbReference type="SUPFAM" id="SSF53633">
    <property type="entry name" value="Carbamate kinase-like"/>
    <property type="match status" value="1"/>
</dbReference>
<protein>
    <submittedName>
        <fullName evidence="6">Glutamate 5-kinase</fullName>
    </submittedName>
</protein>
<dbReference type="Pfam" id="PF01472">
    <property type="entry name" value="PUA"/>
    <property type="match status" value="1"/>
</dbReference>
<proteinExistence type="predicted"/>
<dbReference type="InterPro" id="IPR036974">
    <property type="entry name" value="PUA_sf"/>
</dbReference>
<name>A0ABT9H3M8_9GAMM</name>
<evidence type="ECO:0000256" key="3">
    <source>
        <dbReference type="ARBA" id="ARBA00022777"/>
    </source>
</evidence>
<keyword evidence="7" id="KW-1185">Reference proteome</keyword>
<dbReference type="Proteomes" id="UP001231616">
    <property type="component" value="Unassembled WGS sequence"/>
</dbReference>
<dbReference type="RefSeq" id="WP_369812685.1">
    <property type="nucleotide sequence ID" value="NZ_JAUZVZ010000041.1"/>
</dbReference>
<evidence type="ECO:0000313" key="6">
    <source>
        <dbReference type="EMBL" id="MDP4537919.1"/>
    </source>
</evidence>
<organism evidence="6 7">
    <name type="scientific">Alkalimonas collagenimarina</name>
    <dbReference type="NCBI Taxonomy" id="400390"/>
    <lineage>
        <taxon>Bacteria</taxon>
        <taxon>Pseudomonadati</taxon>
        <taxon>Pseudomonadota</taxon>
        <taxon>Gammaproteobacteria</taxon>
        <taxon>Alkalimonas</taxon>
    </lineage>
</organism>
<reference evidence="6 7" key="1">
    <citation type="submission" date="2023-08" db="EMBL/GenBank/DDBJ databases">
        <authorList>
            <person name="Joshi A."/>
            <person name="Thite S."/>
        </authorList>
    </citation>
    <scope>NUCLEOTIDE SEQUENCE [LARGE SCALE GENOMIC DNA]</scope>
    <source>
        <strain evidence="6 7">AC40</strain>
    </source>
</reference>
<dbReference type="PANTHER" id="PTHR43654">
    <property type="entry name" value="GLUTAMATE 5-KINASE"/>
    <property type="match status" value="1"/>
</dbReference>
<feature type="domain" description="PUA" evidence="5">
    <location>
        <begin position="69"/>
        <end position="152"/>
    </location>
</feature>
<keyword evidence="1" id="KW-0808">Transferase</keyword>
<evidence type="ECO:0000259" key="5">
    <source>
        <dbReference type="SMART" id="SM00359"/>
    </source>
</evidence>
<gene>
    <name evidence="6" type="ORF">Q3O60_17185</name>
</gene>
<dbReference type="PROSITE" id="PS50890">
    <property type="entry name" value="PUA"/>
    <property type="match status" value="1"/>
</dbReference>
<keyword evidence="3" id="KW-0418">Kinase</keyword>
<dbReference type="EMBL" id="JAUZVZ010000041">
    <property type="protein sequence ID" value="MDP4537919.1"/>
    <property type="molecule type" value="Genomic_DNA"/>
</dbReference>
<dbReference type="InterPro" id="IPR036393">
    <property type="entry name" value="AceGlu_kinase-like_sf"/>
</dbReference>
<keyword evidence="4" id="KW-0067">ATP-binding</keyword>
<evidence type="ECO:0000256" key="4">
    <source>
        <dbReference type="ARBA" id="ARBA00022840"/>
    </source>
</evidence>
<dbReference type="InterPro" id="IPR002478">
    <property type="entry name" value="PUA"/>
</dbReference>
<evidence type="ECO:0000256" key="1">
    <source>
        <dbReference type="ARBA" id="ARBA00022679"/>
    </source>
</evidence>
<accession>A0ABT9H3M8</accession>
<sequence length="171" mass="18166">VGTGGMVTKLQAAQKASQQGIDTLIINGQKPEVFDTLLQGKAAGTLFHRQQERISAKKHWLLHGLKAQGSIQLDAGAVKALQYQGASLLATGITTVRGQFEKGDAVLLCDQSGQPIAKGTSQFHASELHQIKGLHSQQITAQLGYCGREEVIHRDDMVLLSAAEAAAQSKG</sequence>
<dbReference type="SUPFAM" id="SSF88697">
    <property type="entry name" value="PUA domain-like"/>
    <property type="match status" value="1"/>
</dbReference>
<dbReference type="Gene3D" id="3.40.1160.10">
    <property type="entry name" value="Acetylglutamate kinase-like"/>
    <property type="match status" value="1"/>
</dbReference>
<dbReference type="PANTHER" id="PTHR43654:SF1">
    <property type="entry name" value="ISOPENTENYL PHOSPHATE KINASE"/>
    <property type="match status" value="1"/>
</dbReference>
<evidence type="ECO:0000256" key="2">
    <source>
        <dbReference type="ARBA" id="ARBA00022741"/>
    </source>
</evidence>
<dbReference type="SMART" id="SM00359">
    <property type="entry name" value="PUA"/>
    <property type="match status" value="1"/>
</dbReference>
<dbReference type="InterPro" id="IPR015947">
    <property type="entry name" value="PUA-like_sf"/>
</dbReference>